<dbReference type="EMBL" id="JAINUF010000006">
    <property type="protein sequence ID" value="KAJ8355477.1"/>
    <property type="molecule type" value="Genomic_DNA"/>
</dbReference>
<organism evidence="1 2">
    <name type="scientific">Synaphobranchus kaupii</name>
    <name type="common">Kaup's arrowtooth eel</name>
    <dbReference type="NCBI Taxonomy" id="118154"/>
    <lineage>
        <taxon>Eukaryota</taxon>
        <taxon>Metazoa</taxon>
        <taxon>Chordata</taxon>
        <taxon>Craniata</taxon>
        <taxon>Vertebrata</taxon>
        <taxon>Euteleostomi</taxon>
        <taxon>Actinopterygii</taxon>
        <taxon>Neopterygii</taxon>
        <taxon>Teleostei</taxon>
        <taxon>Anguilliformes</taxon>
        <taxon>Synaphobranchidae</taxon>
        <taxon>Synaphobranchus</taxon>
    </lineage>
</organism>
<proteinExistence type="predicted"/>
<sequence length="164" mass="18344">MVPCPVLPPIFHPDDVTGADCEVSVGVASGNTVWYIGTLEWRIRRTGLSSTVERIPGQPHVFFHTAKRLALPQRNYSDWLMRPPACARTATCRPPNSRHPHIKAQRRLRLRQHVRLVIALATLRRHHLRSREALRLEAGPAGFGGGGGGGIYEFQEHPAAQQQR</sequence>
<gene>
    <name evidence="1" type="ORF">SKAU_G00182710</name>
</gene>
<keyword evidence="2" id="KW-1185">Reference proteome</keyword>
<accession>A0A9Q1IUE1</accession>
<reference evidence="1" key="1">
    <citation type="journal article" date="2023" name="Science">
        <title>Genome structures resolve the early diversification of teleost fishes.</title>
        <authorList>
            <person name="Parey E."/>
            <person name="Louis A."/>
            <person name="Montfort J."/>
            <person name="Bouchez O."/>
            <person name="Roques C."/>
            <person name="Iampietro C."/>
            <person name="Lluch J."/>
            <person name="Castinel A."/>
            <person name="Donnadieu C."/>
            <person name="Desvignes T."/>
            <person name="Floi Bucao C."/>
            <person name="Jouanno E."/>
            <person name="Wen M."/>
            <person name="Mejri S."/>
            <person name="Dirks R."/>
            <person name="Jansen H."/>
            <person name="Henkel C."/>
            <person name="Chen W.J."/>
            <person name="Zahm M."/>
            <person name="Cabau C."/>
            <person name="Klopp C."/>
            <person name="Thompson A.W."/>
            <person name="Robinson-Rechavi M."/>
            <person name="Braasch I."/>
            <person name="Lecointre G."/>
            <person name="Bobe J."/>
            <person name="Postlethwait J.H."/>
            <person name="Berthelot C."/>
            <person name="Roest Crollius H."/>
            <person name="Guiguen Y."/>
        </authorList>
    </citation>
    <scope>NUCLEOTIDE SEQUENCE</scope>
    <source>
        <strain evidence="1">WJC10195</strain>
    </source>
</reference>
<comment type="caution">
    <text evidence="1">The sequence shown here is derived from an EMBL/GenBank/DDBJ whole genome shotgun (WGS) entry which is preliminary data.</text>
</comment>
<evidence type="ECO:0000313" key="2">
    <source>
        <dbReference type="Proteomes" id="UP001152622"/>
    </source>
</evidence>
<evidence type="ECO:0000313" key="1">
    <source>
        <dbReference type="EMBL" id="KAJ8355477.1"/>
    </source>
</evidence>
<protein>
    <submittedName>
        <fullName evidence="1">Uncharacterized protein</fullName>
    </submittedName>
</protein>
<dbReference type="AlphaFoldDB" id="A0A9Q1IUE1"/>
<dbReference type="Proteomes" id="UP001152622">
    <property type="component" value="Chromosome 6"/>
</dbReference>
<name>A0A9Q1IUE1_SYNKA</name>